<dbReference type="EMBL" id="LIZX01000276">
    <property type="protein sequence ID" value="KPJ62293.1"/>
    <property type="molecule type" value="Genomic_DNA"/>
</dbReference>
<proteinExistence type="predicted"/>
<keyword evidence="1" id="KW-0472">Membrane</keyword>
<feature type="transmembrane region" description="Helical" evidence="1">
    <location>
        <begin position="228"/>
        <end position="246"/>
    </location>
</feature>
<feature type="transmembrane region" description="Helical" evidence="1">
    <location>
        <begin position="187"/>
        <end position="207"/>
    </location>
</feature>
<dbReference type="AlphaFoldDB" id="A0A0S7XIK6"/>
<protein>
    <submittedName>
        <fullName evidence="2">Uncharacterized protein</fullName>
    </submittedName>
</protein>
<organism evidence="2 3">
    <name type="scientific">candidate division WOR-1 bacterium DG_54_3</name>
    <dbReference type="NCBI Taxonomy" id="1703775"/>
    <lineage>
        <taxon>Bacteria</taxon>
        <taxon>Bacillati</taxon>
        <taxon>Saganbacteria</taxon>
    </lineage>
</organism>
<dbReference type="Proteomes" id="UP000051861">
    <property type="component" value="Unassembled WGS sequence"/>
</dbReference>
<sequence>MSRQLIFILIALSVAIPLVIRIGLPNEVTSEVMHVYEEIDRLEAGSVVLVSFDHEASSLPEVKPMAQAILHHCFAKKLKVIGLALLAEGTAVGEQILRATADEHQAVHGQDYVFLGFRPQYQAAILGMGEDIRRVFPEDYSNTPLARLPMMRKVKNYEDICLIISVSDGDMPKRLAVATTAVMATSFYPFLSSGQMVGLLGGLKGAAEYEMLIKKPGMGQRGMDAQSVCHLVIILLVIAGNVGYFMKKPSTVGRPPSAAKAK</sequence>
<keyword evidence="1" id="KW-0812">Transmembrane</keyword>
<evidence type="ECO:0000256" key="1">
    <source>
        <dbReference type="SAM" id="Phobius"/>
    </source>
</evidence>
<gene>
    <name evidence="2" type="ORF">AMJ44_15825</name>
</gene>
<accession>A0A0S7XIK6</accession>
<comment type="caution">
    <text evidence="2">The sequence shown here is derived from an EMBL/GenBank/DDBJ whole genome shotgun (WGS) entry which is preliminary data.</text>
</comment>
<evidence type="ECO:0000313" key="2">
    <source>
        <dbReference type="EMBL" id="KPJ62293.1"/>
    </source>
</evidence>
<keyword evidence="1" id="KW-1133">Transmembrane helix</keyword>
<reference evidence="2 3" key="1">
    <citation type="journal article" date="2015" name="Microbiome">
        <title>Genomic resolution of linkages in carbon, nitrogen, and sulfur cycling among widespread estuary sediment bacteria.</title>
        <authorList>
            <person name="Baker B.J."/>
            <person name="Lazar C.S."/>
            <person name="Teske A.P."/>
            <person name="Dick G.J."/>
        </authorList>
    </citation>
    <scope>NUCLEOTIDE SEQUENCE [LARGE SCALE GENOMIC DNA]</scope>
    <source>
        <strain evidence="2">DG_54_3</strain>
    </source>
</reference>
<name>A0A0S7XIK6_UNCSA</name>
<evidence type="ECO:0000313" key="3">
    <source>
        <dbReference type="Proteomes" id="UP000051861"/>
    </source>
</evidence>